<protein>
    <submittedName>
        <fullName evidence="1">Uncharacterized protein</fullName>
    </submittedName>
</protein>
<name>A0ABT6A2K7_9ACTN</name>
<comment type="caution">
    <text evidence="1">The sequence shown here is derived from an EMBL/GenBank/DDBJ whole genome shotgun (WGS) entry which is preliminary data.</text>
</comment>
<reference evidence="1 2" key="1">
    <citation type="submission" date="2023-03" db="EMBL/GenBank/DDBJ databases">
        <title>Draft genome sequence of Streptomyces sp. K1PA1 isolated from peat swamp forest in Thailand.</title>
        <authorList>
            <person name="Klaysubun C."/>
            <person name="Duangmal K."/>
        </authorList>
    </citation>
    <scope>NUCLEOTIDE SEQUENCE [LARGE SCALE GENOMIC DNA]</scope>
    <source>
        <strain evidence="1 2">K1PA1</strain>
    </source>
</reference>
<gene>
    <name evidence="1" type="ORF">P3H78_09620</name>
</gene>
<accession>A0ABT6A2K7</accession>
<keyword evidence="2" id="KW-1185">Reference proteome</keyword>
<dbReference type="RefSeq" id="WP_276108809.1">
    <property type="nucleotide sequence ID" value="NZ_JARJBB010000004.1"/>
</dbReference>
<dbReference type="EMBL" id="JARJBB010000004">
    <property type="protein sequence ID" value="MDF3298886.1"/>
    <property type="molecule type" value="Genomic_DNA"/>
</dbReference>
<evidence type="ECO:0000313" key="1">
    <source>
        <dbReference type="EMBL" id="MDF3298886.1"/>
    </source>
</evidence>
<proteinExistence type="predicted"/>
<organism evidence="1 2">
    <name type="scientific">Streptomyces tropicalis</name>
    <dbReference type="NCBI Taxonomy" id="3034234"/>
    <lineage>
        <taxon>Bacteria</taxon>
        <taxon>Bacillati</taxon>
        <taxon>Actinomycetota</taxon>
        <taxon>Actinomycetes</taxon>
        <taxon>Kitasatosporales</taxon>
        <taxon>Streptomycetaceae</taxon>
        <taxon>Streptomyces</taxon>
    </lineage>
</organism>
<dbReference type="Proteomes" id="UP001221150">
    <property type="component" value="Unassembled WGS sequence"/>
</dbReference>
<sequence length="49" mass="5784">MSYELEARALLNERLREAERERIVRAFQLKSRAERAQRRARRALASLAA</sequence>
<evidence type="ECO:0000313" key="2">
    <source>
        <dbReference type="Proteomes" id="UP001221150"/>
    </source>
</evidence>